<organism evidence="1 2">
    <name type="scientific">Pedococcus ginsenosidimutans</name>
    <dbReference type="NCBI Taxonomy" id="490570"/>
    <lineage>
        <taxon>Bacteria</taxon>
        <taxon>Bacillati</taxon>
        <taxon>Actinomycetota</taxon>
        <taxon>Actinomycetes</taxon>
        <taxon>Micrococcales</taxon>
        <taxon>Intrasporangiaceae</taxon>
        <taxon>Pedococcus</taxon>
    </lineage>
</organism>
<gene>
    <name evidence="1" type="ORF">GCM10025782_17400</name>
</gene>
<reference evidence="2" key="1">
    <citation type="journal article" date="2019" name="Int. J. Syst. Evol. Microbiol.">
        <title>The Global Catalogue of Microorganisms (GCM) 10K type strain sequencing project: providing services to taxonomists for standard genome sequencing and annotation.</title>
        <authorList>
            <consortium name="The Broad Institute Genomics Platform"/>
            <consortium name="The Broad Institute Genome Sequencing Center for Infectious Disease"/>
            <person name="Wu L."/>
            <person name="Ma J."/>
        </authorList>
    </citation>
    <scope>NUCLEOTIDE SEQUENCE [LARGE SCALE GENOMIC DNA]</scope>
    <source>
        <strain evidence="2">JCM 18961</strain>
    </source>
</reference>
<keyword evidence="2" id="KW-1185">Reference proteome</keyword>
<proteinExistence type="predicted"/>
<dbReference type="Gene3D" id="6.10.250.660">
    <property type="match status" value="1"/>
</dbReference>
<dbReference type="Proteomes" id="UP001500556">
    <property type="component" value="Unassembled WGS sequence"/>
</dbReference>
<comment type="caution">
    <text evidence="1">The sequence shown here is derived from an EMBL/GenBank/DDBJ whole genome shotgun (WGS) entry which is preliminary data.</text>
</comment>
<dbReference type="InterPro" id="IPR019933">
    <property type="entry name" value="DivIVA_domain"/>
</dbReference>
<protein>
    <recommendedName>
        <fullName evidence="3">Cell division protein DivIVA</fullName>
    </recommendedName>
</protein>
<name>A0ABP8Y5L4_9MICO</name>
<dbReference type="NCBIfam" id="TIGR03544">
    <property type="entry name" value="DivI1A_domain"/>
    <property type="match status" value="1"/>
</dbReference>
<evidence type="ECO:0000313" key="1">
    <source>
        <dbReference type="EMBL" id="GAA4720418.1"/>
    </source>
</evidence>
<accession>A0ABP8Y5L4</accession>
<evidence type="ECO:0008006" key="3">
    <source>
        <dbReference type="Google" id="ProtNLM"/>
    </source>
</evidence>
<dbReference type="EMBL" id="BAABLO010000004">
    <property type="protein sequence ID" value="GAA4720418.1"/>
    <property type="molecule type" value="Genomic_DNA"/>
</dbReference>
<sequence>MIWVLFIAVAVLLVGGFAALVTGRLHYDPLAEATTTQSEPHLSDGFAADEISSLRFDTALRGYRMDQVDAVLDRLQERIAELESGSDTLR</sequence>
<dbReference type="RefSeq" id="WP_345502533.1">
    <property type="nucleotide sequence ID" value="NZ_BAABLO010000004.1"/>
</dbReference>
<evidence type="ECO:0000313" key="2">
    <source>
        <dbReference type="Proteomes" id="UP001500556"/>
    </source>
</evidence>